<evidence type="ECO:0000256" key="2">
    <source>
        <dbReference type="PIRSR" id="PIRSR000137-2"/>
    </source>
</evidence>
<feature type="transmembrane region" description="Helical" evidence="3">
    <location>
        <begin position="6"/>
        <end position="26"/>
    </location>
</feature>
<dbReference type="Pfam" id="PF00732">
    <property type="entry name" value="GMC_oxred_N"/>
    <property type="match status" value="2"/>
</dbReference>
<comment type="similarity">
    <text evidence="1">Belongs to the GMC oxidoreductase family.</text>
</comment>
<keyword evidence="3" id="KW-0812">Transmembrane</keyword>
<evidence type="ECO:0000313" key="6">
    <source>
        <dbReference type="Proteomes" id="UP000235965"/>
    </source>
</evidence>
<dbReference type="PANTHER" id="PTHR11552:SF188">
    <property type="entry name" value="NEITHER INACTIVATION NOR AFTERPOTENTIAL PROTEIN G"/>
    <property type="match status" value="1"/>
</dbReference>
<feature type="binding site" evidence="2">
    <location>
        <position position="287"/>
    </location>
    <ligand>
        <name>FAD</name>
        <dbReference type="ChEBI" id="CHEBI:57692"/>
    </ligand>
</feature>
<keyword evidence="3" id="KW-1133">Transmembrane helix</keyword>
<dbReference type="SUPFAM" id="SSF51905">
    <property type="entry name" value="FAD/NAD(P)-binding domain"/>
    <property type="match status" value="2"/>
</dbReference>
<dbReference type="Gene3D" id="3.30.560.10">
    <property type="entry name" value="Glucose Oxidase, domain 3"/>
    <property type="match status" value="2"/>
</dbReference>
<dbReference type="EMBL" id="NEVH01008234">
    <property type="protein sequence ID" value="PNF34367.1"/>
    <property type="molecule type" value="Genomic_DNA"/>
</dbReference>
<organism evidence="5 6">
    <name type="scientific">Cryptotermes secundus</name>
    <dbReference type="NCBI Taxonomy" id="105785"/>
    <lineage>
        <taxon>Eukaryota</taxon>
        <taxon>Metazoa</taxon>
        <taxon>Ecdysozoa</taxon>
        <taxon>Arthropoda</taxon>
        <taxon>Hexapoda</taxon>
        <taxon>Insecta</taxon>
        <taxon>Pterygota</taxon>
        <taxon>Neoptera</taxon>
        <taxon>Polyneoptera</taxon>
        <taxon>Dictyoptera</taxon>
        <taxon>Blattodea</taxon>
        <taxon>Blattoidea</taxon>
        <taxon>Termitoidae</taxon>
        <taxon>Kalotermitidae</taxon>
        <taxon>Cryptotermitinae</taxon>
        <taxon>Cryptotermes</taxon>
    </lineage>
</organism>
<dbReference type="PIRSF" id="PIRSF000137">
    <property type="entry name" value="Alcohol_oxidase"/>
    <property type="match status" value="1"/>
</dbReference>
<comment type="caution">
    <text evidence="5">The sequence shown here is derived from an EMBL/GenBank/DDBJ whole genome shotgun (WGS) entry which is preliminary data.</text>
</comment>
<accession>A0A2J7R0L0</accession>
<dbReference type="Proteomes" id="UP000235965">
    <property type="component" value="Unassembled WGS sequence"/>
</dbReference>
<dbReference type="OrthoDB" id="269227at2759"/>
<dbReference type="PANTHER" id="PTHR11552">
    <property type="entry name" value="GLUCOSE-METHANOL-CHOLINE GMC OXIDOREDUCTASE"/>
    <property type="match status" value="1"/>
</dbReference>
<gene>
    <name evidence="5" type="ORF">B7P43_G15430</name>
</gene>
<comment type="cofactor">
    <cofactor evidence="2">
        <name>FAD</name>
        <dbReference type="ChEBI" id="CHEBI:57692"/>
    </cofactor>
</comment>
<feature type="domain" description="Glucose-methanol-choline oxidoreductase N-terminal" evidence="4">
    <location>
        <begin position="382"/>
        <end position="396"/>
    </location>
</feature>
<dbReference type="GO" id="GO:0016614">
    <property type="term" value="F:oxidoreductase activity, acting on CH-OH group of donors"/>
    <property type="evidence" value="ECO:0007669"/>
    <property type="project" value="InterPro"/>
</dbReference>
<dbReference type="InterPro" id="IPR012132">
    <property type="entry name" value="GMC_OxRdtase"/>
</dbReference>
<dbReference type="AlphaFoldDB" id="A0A2J7R0L0"/>
<sequence length="509" mass="55755">YIVSVYIMMLALMGGVILGLVAWSSWTSAHHGIIKTPEAHYDYIIVGGGTAGCVLAARLSANPRHNVLLVEAGEHFSWLSSVPLATPMLQGSAQDWAYRTKPQVHSSWGLNNQSSACPRGRGLGGSGKMNYMLHNIGSEEDFVRWEGSGAIGWGLRQLQPYISKMLGTEHKCIKQKPYCLRSYQNLLMSAAGLYTTHSAHLKSHRSFVRVKASVQPLMHISHVDVGNSVLGKVFIEAGHELAVTFKNLSFSTAHSTVFKGRRWSSLDGYLRPALGRRNLHVLLKTQVTRVVTDNGRVVQGVELRSSGDFTKFVRSRQEVMLSAGTINTPHILLQSGVGPRAHLQKHGVVTDNGRVVQGVELRSSGDFTKFVRSRQEVMLSAGTINTPHILLQSGVGPRAHLQKHGISVVSDLKVGYNLHDHLNMPLYVSLKSPVSVTFAKVQQLHQLWDYMIHGKGLLTYSGVVGVGTAETDLGLMLFGVGSTDEALFRDIANYKQEVSKQLNPLSLTS</sequence>
<keyword evidence="2" id="KW-0285">Flavoprotein</keyword>
<evidence type="ECO:0000256" key="1">
    <source>
        <dbReference type="ARBA" id="ARBA00010790"/>
    </source>
</evidence>
<evidence type="ECO:0000259" key="4">
    <source>
        <dbReference type="PROSITE" id="PS00624"/>
    </source>
</evidence>
<dbReference type="PROSITE" id="PS00624">
    <property type="entry name" value="GMC_OXRED_2"/>
    <property type="match status" value="2"/>
</dbReference>
<dbReference type="GO" id="GO:0050660">
    <property type="term" value="F:flavin adenine dinucleotide binding"/>
    <property type="evidence" value="ECO:0007669"/>
    <property type="project" value="InterPro"/>
</dbReference>
<keyword evidence="6" id="KW-1185">Reference proteome</keyword>
<evidence type="ECO:0000313" key="5">
    <source>
        <dbReference type="EMBL" id="PNF34367.1"/>
    </source>
</evidence>
<dbReference type="InterPro" id="IPR000172">
    <property type="entry name" value="GMC_OxRdtase_N"/>
</dbReference>
<proteinExistence type="inferred from homology"/>
<dbReference type="InterPro" id="IPR036188">
    <property type="entry name" value="FAD/NAD-bd_sf"/>
</dbReference>
<dbReference type="Gene3D" id="3.50.50.60">
    <property type="entry name" value="FAD/NAD(P)-binding domain"/>
    <property type="match status" value="2"/>
</dbReference>
<dbReference type="STRING" id="105785.A0A2J7R0L0"/>
<dbReference type="InParanoid" id="A0A2J7R0L0"/>
<keyword evidence="3" id="KW-0472">Membrane</keyword>
<feature type="domain" description="Glucose-methanol-choline oxidoreductase N-terminal" evidence="4">
    <location>
        <begin position="324"/>
        <end position="338"/>
    </location>
</feature>
<keyword evidence="2" id="KW-0274">FAD</keyword>
<reference evidence="5 6" key="1">
    <citation type="submission" date="2017-12" db="EMBL/GenBank/DDBJ databases">
        <title>Hemimetabolous genomes reveal molecular basis of termite eusociality.</title>
        <authorList>
            <person name="Harrison M.C."/>
            <person name="Jongepier E."/>
            <person name="Robertson H.M."/>
            <person name="Arning N."/>
            <person name="Bitard-Feildel T."/>
            <person name="Chao H."/>
            <person name="Childers C.P."/>
            <person name="Dinh H."/>
            <person name="Doddapaneni H."/>
            <person name="Dugan S."/>
            <person name="Gowin J."/>
            <person name="Greiner C."/>
            <person name="Han Y."/>
            <person name="Hu H."/>
            <person name="Hughes D.S.T."/>
            <person name="Huylmans A.-K."/>
            <person name="Kemena C."/>
            <person name="Kremer L.P.M."/>
            <person name="Lee S.L."/>
            <person name="Lopez-Ezquerra A."/>
            <person name="Mallet L."/>
            <person name="Monroy-Kuhn J.M."/>
            <person name="Moser A."/>
            <person name="Murali S.C."/>
            <person name="Muzny D.M."/>
            <person name="Otani S."/>
            <person name="Piulachs M.-D."/>
            <person name="Poelchau M."/>
            <person name="Qu J."/>
            <person name="Schaub F."/>
            <person name="Wada-Katsumata A."/>
            <person name="Worley K.C."/>
            <person name="Xie Q."/>
            <person name="Ylla G."/>
            <person name="Poulsen M."/>
            <person name="Gibbs R.A."/>
            <person name="Schal C."/>
            <person name="Richards S."/>
            <person name="Belles X."/>
            <person name="Korb J."/>
            <person name="Bornberg-Bauer E."/>
        </authorList>
    </citation>
    <scope>NUCLEOTIDE SEQUENCE [LARGE SCALE GENOMIC DNA]</scope>
    <source>
        <tissue evidence="5">Whole body</tissue>
    </source>
</reference>
<evidence type="ECO:0000256" key="3">
    <source>
        <dbReference type="SAM" id="Phobius"/>
    </source>
</evidence>
<feature type="non-terminal residue" evidence="5">
    <location>
        <position position="1"/>
    </location>
</feature>
<name>A0A2J7R0L0_9NEOP</name>
<protein>
    <recommendedName>
        <fullName evidence="4">Glucose-methanol-choline oxidoreductase N-terminal domain-containing protein</fullName>
    </recommendedName>
</protein>